<gene>
    <name evidence="1" type="ORF">FB390_4102</name>
</gene>
<keyword evidence="2" id="KW-1185">Reference proteome</keyword>
<proteinExistence type="predicted"/>
<evidence type="ECO:0000313" key="2">
    <source>
        <dbReference type="Proteomes" id="UP000316331"/>
    </source>
</evidence>
<evidence type="ECO:0000313" key="1">
    <source>
        <dbReference type="EMBL" id="TQM32423.1"/>
    </source>
</evidence>
<dbReference type="Proteomes" id="UP000316331">
    <property type="component" value="Unassembled WGS sequence"/>
</dbReference>
<reference evidence="1 2" key="1">
    <citation type="submission" date="2019-06" db="EMBL/GenBank/DDBJ databases">
        <title>Sequencing the genomes of 1000 actinobacteria strains.</title>
        <authorList>
            <person name="Klenk H.-P."/>
        </authorList>
    </citation>
    <scope>NUCLEOTIDE SEQUENCE [LARGE SCALE GENOMIC DNA]</scope>
    <source>
        <strain evidence="1 2">DSM 103495</strain>
    </source>
</reference>
<name>A0A543FEY1_9NOCA</name>
<accession>A0A543FEY1</accession>
<comment type="caution">
    <text evidence="1">The sequence shown here is derived from an EMBL/GenBank/DDBJ whole genome shotgun (WGS) entry which is preliminary data.</text>
</comment>
<dbReference type="EMBL" id="VFPG01000001">
    <property type="protein sequence ID" value="TQM32423.1"/>
    <property type="molecule type" value="Genomic_DNA"/>
</dbReference>
<sequence length="158" mass="17068">MVRAALAATVGVGLVLFMFVARTEDHTVERRHSTVLSIGLHPSAVDYSRYPGIDQATLTARIEAGESALRAAGFDIVSCQVPADPDAAEAQLRECASRGSFRVAMIGAGVRMAAEHTLLFERLVNVVAEIAPGIRFCFNTSPETTIDALRRWVEPADR</sequence>
<organism evidence="1 2">
    <name type="scientific">Nocardia bhagyanarayanae</name>
    <dbReference type="NCBI Taxonomy" id="1215925"/>
    <lineage>
        <taxon>Bacteria</taxon>
        <taxon>Bacillati</taxon>
        <taxon>Actinomycetota</taxon>
        <taxon>Actinomycetes</taxon>
        <taxon>Mycobacteriales</taxon>
        <taxon>Nocardiaceae</taxon>
        <taxon>Nocardia</taxon>
    </lineage>
</organism>
<protein>
    <submittedName>
        <fullName evidence="1">Uncharacterized protein</fullName>
    </submittedName>
</protein>
<dbReference type="AlphaFoldDB" id="A0A543FEY1"/>